<evidence type="ECO:0000313" key="1">
    <source>
        <dbReference type="EMBL" id="KAI9388628.1"/>
    </source>
</evidence>
<organism evidence="1 2">
    <name type="scientific">Populus trichocarpa</name>
    <name type="common">Western balsam poplar</name>
    <name type="synonym">Populus balsamifera subsp. trichocarpa</name>
    <dbReference type="NCBI Taxonomy" id="3694"/>
    <lineage>
        <taxon>Eukaryota</taxon>
        <taxon>Viridiplantae</taxon>
        <taxon>Streptophyta</taxon>
        <taxon>Embryophyta</taxon>
        <taxon>Tracheophyta</taxon>
        <taxon>Spermatophyta</taxon>
        <taxon>Magnoliopsida</taxon>
        <taxon>eudicotyledons</taxon>
        <taxon>Gunneridae</taxon>
        <taxon>Pentapetalae</taxon>
        <taxon>rosids</taxon>
        <taxon>fabids</taxon>
        <taxon>Malpighiales</taxon>
        <taxon>Salicaceae</taxon>
        <taxon>Saliceae</taxon>
        <taxon>Populus</taxon>
    </lineage>
</organism>
<sequence length="56" mass="6732">MIVKQKKEKTRLAELKLLGESRALSLVLGNRNMEIYSESSRDESGKWDKHWWGRRW</sequence>
<gene>
    <name evidence="1" type="ORF">POPTR_009G092750v4</name>
</gene>
<dbReference type="EMBL" id="CM009298">
    <property type="protein sequence ID" value="KAI9388628.1"/>
    <property type="molecule type" value="Genomic_DNA"/>
</dbReference>
<evidence type="ECO:0000313" key="2">
    <source>
        <dbReference type="Proteomes" id="UP000006729"/>
    </source>
</evidence>
<keyword evidence="2" id="KW-1185">Reference proteome</keyword>
<comment type="caution">
    <text evidence="1">The sequence shown here is derived from an EMBL/GenBank/DDBJ whole genome shotgun (WGS) entry which is preliminary data.</text>
</comment>
<proteinExistence type="predicted"/>
<reference evidence="1 2" key="1">
    <citation type="journal article" date="2006" name="Science">
        <title>The genome of black cottonwood, Populus trichocarpa (Torr. &amp; Gray).</title>
        <authorList>
            <person name="Tuskan G.A."/>
            <person name="Difazio S."/>
            <person name="Jansson S."/>
            <person name="Bohlmann J."/>
            <person name="Grigoriev I."/>
            <person name="Hellsten U."/>
            <person name="Putnam N."/>
            <person name="Ralph S."/>
            <person name="Rombauts S."/>
            <person name="Salamov A."/>
            <person name="Schein J."/>
            <person name="Sterck L."/>
            <person name="Aerts A."/>
            <person name="Bhalerao R.R."/>
            <person name="Bhalerao R.P."/>
            <person name="Blaudez D."/>
            <person name="Boerjan W."/>
            <person name="Brun A."/>
            <person name="Brunner A."/>
            <person name="Busov V."/>
            <person name="Campbell M."/>
            <person name="Carlson J."/>
            <person name="Chalot M."/>
            <person name="Chapman J."/>
            <person name="Chen G.L."/>
            <person name="Cooper D."/>
            <person name="Coutinho P.M."/>
            <person name="Couturier J."/>
            <person name="Covert S."/>
            <person name="Cronk Q."/>
            <person name="Cunningham R."/>
            <person name="Davis J."/>
            <person name="Degroeve S."/>
            <person name="Dejardin A."/>
            <person name="Depamphilis C."/>
            <person name="Detter J."/>
            <person name="Dirks B."/>
            <person name="Dubchak I."/>
            <person name="Duplessis S."/>
            <person name="Ehlting J."/>
            <person name="Ellis B."/>
            <person name="Gendler K."/>
            <person name="Goodstein D."/>
            <person name="Gribskov M."/>
            <person name="Grimwood J."/>
            <person name="Groover A."/>
            <person name="Gunter L."/>
            <person name="Hamberger B."/>
            <person name="Heinze B."/>
            <person name="Helariutta Y."/>
            <person name="Henrissat B."/>
            <person name="Holligan D."/>
            <person name="Holt R."/>
            <person name="Huang W."/>
            <person name="Islam-Faridi N."/>
            <person name="Jones S."/>
            <person name="Jones-Rhoades M."/>
            <person name="Jorgensen R."/>
            <person name="Joshi C."/>
            <person name="Kangasjarvi J."/>
            <person name="Karlsson J."/>
            <person name="Kelleher C."/>
            <person name="Kirkpatrick R."/>
            <person name="Kirst M."/>
            <person name="Kohler A."/>
            <person name="Kalluri U."/>
            <person name="Larimer F."/>
            <person name="Leebens-Mack J."/>
            <person name="Leple J.C."/>
            <person name="Locascio P."/>
            <person name="Lou Y."/>
            <person name="Lucas S."/>
            <person name="Martin F."/>
            <person name="Montanini B."/>
            <person name="Napoli C."/>
            <person name="Nelson D.R."/>
            <person name="Nelson C."/>
            <person name="Nieminen K."/>
            <person name="Nilsson O."/>
            <person name="Pereda V."/>
            <person name="Peter G."/>
            <person name="Philippe R."/>
            <person name="Pilate G."/>
            <person name="Poliakov A."/>
            <person name="Razumovskaya J."/>
            <person name="Richardson P."/>
            <person name="Rinaldi C."/>
            <person name="Ritland K."/>
            <person name="Rouze P."/>
            <person name="Ryaboy D."/>
            <person name="Schmutz J."/>
            <person name="Schrader J."/>
            <person name="Segerman B."/>
            <person name="Shin H."/>
            <person name="Siddiqui A."/>
            <person name="Sterky F."/>
            <person name="Terry A."/>
            <person name="Tsai C.J."/>
            <person name="Uberbacher E."/>
            <person name="Unneberg P."/>
            <person name="Vahala J."/>
            <person name="Wall K."/>
            <person name="Wessler S."/>
            <person name="Yang G."/>
            <person name="Yin T."/>
            <person name="Douglas C."/>
            <person name="Marra M."/>
            <person name="Sandberg G."/>
            <person name="Van de Peer Y."/>
            <person name="Rokhsar D."/>
        </authorList>
    </citation>
    <scope>NUCLEOTIDE SEQUENCE [LARGE SCALE GENOMIC DNA]</scope>
    <source>
        <strain evidence="2">cv. Nisqually</strain>
    </source>
</reference>
<dbReference type="Proteomes" id="UP000006729">
    <property type="component" value="Chromosome 9"/>
</dbReference>
<accession>A0ACC0SHA5</accession>
<name>A0ACC0SHA5_POPTR</name>
<protein>
    <submittedName>
        <fullName evidence="1">Uncharacterized protein</fullName>
    </submittedName>
</protein>